<dbReference type="Proteomes" id="UP000711178">
    <property type="component" value="Unassembled WGS sequence"/>
</dbReference>
<reference evidence="2 3" key="1">
    <citation type="submission" date="2021-05" db="EMBL/GenBank/DDBJ databases">
        <title>Draft Whole Genome Sequencing Of Biosensor Chromobacterium violaceum Strain CV026 Reveals A Regulatory RNA In Chromobacterium violaceum Phenotype Regulatory Network.</title>
        <authorList>
            <person name="Hong K.W."/>
            <person name="Chan K.G."/>
            <person name="Chang C.-Y."/>
        </authorList>
    </citation>
    <scope>NUCLEOTIDE SEQUENCE [LARGE SCALE GENOMIC DNA]</scope>
    <source>
        <strain evidence="2 3">ATCC 31532</strain>
    </source>
</reference>
<dbReference type="RefSeq" id="WP_052258353.1">
    <property type="nucleotide sequence ID" value="NZ_CP142381.1"/>
</dbReference>
<comment type="caution">
    <text evidence="2">The sequence shown here is derived from an EMBL/GenBank/DDBJ whole genome shotgun (WGS) entry which is preliminary data.</text>
</comment>
<sequence>MIVYFSPSRCGFYDQDSSIRPEDAVEVTLDAYHALLDAQAAGAVIGVDDKGQPVARPKPPATLDEQAAQARLFRDELLKDALAVLDRHASQKSYGIPTTLIEEQARQWAVYAQALRDVPQQPDFPVKTTWPAKPQ</sequence>
<evidence type="ECO:0000259" key="1">
    <source>
        <dbReference type="Pfam" id="PF16778"/>
    </source>
</evidence>
<dbReference type="InterPro" id="IPR031893">
    <property type="entry name" value="Phage_tail_APC"/>
</dbReference>
<organism evidence="2 3">
    <name type="scientific">Chromobacterium subtsugae</name>
    <dbReference type="NCBI Taxonomy" id="251747"/>
    <lineage>
        <taxon>Bacteria</taxon>
        <taxon>Pseudomonadati</taxon>
        <taxon>Pseudomonadota</taxon>
        <taxon>Betaproteobacteria</taxon>
        <taxon>Neisseriales</taxon>
        <taxon>Chromobacteriaceae</taxon>
        <taxon>Chromobacterium</taxon>
    </lineage>
</organism>
<protein>
    <submittedName>
        <fullName evidence="2">Tail assembly chaperone</fullName>
    </submittedName>
</protein>
<dbReference type="GeneID" id="89686466"/>
<proteinExistence type="predicted"/>
<dbReference type="EMBL" id="JAHDTB010000011">
    <property type="protein sequence ID" value="MBW8288581.1"/>
    <property type="molecule type" value="Genomic_DNA"/>
</dbReference>
<evidence type="ECO:0000313" key="2">
    <source>
        <dbReference type="EMBL" id="MBW8288581.1"/>
    </source>
</evidence>
<evidence type="ECO:0000313" key="3">
    <source>
        <dbReference type="Proteomes" id="UP000711178"/>
    </source>
</evidence>
<keyword evidence="3" id="KW-1185">Reference proteome</keyword>
<feature type="domain" description="Phage tail assembly chaperone-like" evidence="1">
    <location>
        <begin position="68"/>
        <end position="135"/>
    </location>
</feature>
<dbReference type="Pfam" id="PF16778">
    <property type="entry name" value="Phage_tail_APC"/>
    <property type="match status" value="1"/>
</dbReference>
<gene>
    <name evidence="2" type="ORF">KIF53_13175</name>
</gene>
<name>A0ABS7FF32_9NEIS</name>
<accession>A0ABS7FF32</accession>